<dbReference type="STRING" id="1346286.SAMN05444362_10541"/>
<gene>
    <name evidence="1" type="ORF">SAMN05444362_10541</name>
</gene>
<accession>A0A1M5AGH7</accession>
<proteinExistence type="predicted"/>
<keyword evidence="2" id="KW-1185">Reference proteome</keyword>
<reference evidence="2" key="1">
    <citation type="submission" date="2016-11" db="EMBL/GenBank/DDBJ databases">
        <authorList>
            <person name="Varghese N."/>
            <person name="Submissions S."/>
        </authorList>
    </citation>
    <scope>NUCLEOTIDE SEQUENCE [LARGE SCALE GENOMIC DNA]</scope>
    <source>
        <strain evidence="2">DSM 27370</strain>
    </source>
</reference>
<organism evidence="1 2">
    <name type="scientific">Dysgonomonas macrotermitis</name>
    <dbReference type="NCBI Taxonomy" id="1346286"/>
    <lineage>
        <taxon>Bacteria</taxon>
        <taxon>Pseudomonadati</taxon>
        <taxon>Bacteroidota</taxon>
        <taxon>Bacteroidia</taxon>
        <taxon>Bacteroidales</taxon>
        <taxon>Dysgonomonadaceae</taxon>
        <taxon>Dysgonomonas</taxon>
    </lineage>
</organism>
<evidence type="ECO:0000313" key="1">
    <source>
        <dbReference type="EMBL" id="SHF29245.1"/>
    </source>
</evidence>
<name>A0A1M5AGH7_9BACT</name>
<dbReference type="Proteomes" id="UP000184480">
    <property type="component" value="Unassembled WGS sequence"/>
</dbReference>
<dbReference type="GO" id="GO:0005198">
    <property type="term" value="F:structural molecule activity"/>
    <property type="evidence" value="ECO:0007669"/>
    <property type="project" value="InterPro"/>
</dbReference>
<protein>
    <recommendedName>
        <fullName evidence="3">Major capsid protein</fullName>
    </recommendedName>
</protein>
<dbReference type="Gene3D" id="2.60.169.10">
    <property type="entry name" value="Microviridae F protein"/>
    <property type="match status" value="2"/>
</dbReference>
<sequence length="687" mass="76290">MSKTITIGGDRLGTGNKMKQSMHGYGRSNHDLGFIWRSTMAPGTLVPFYSKPMLIDDTFDIKLTADVMTHPTIGPLFGSFKLQMDMFLVPIRLYQAQLHNNKMGIAMNMASVKLPQIQIFGNSVQEKTEDDGDVISEPFELQQINPSSLLSYLGIKGWGAAKTDLLNSTNIMARFNALPYLSYFDIYKNYYANKQEEIGAMISAEDIVEPEVVSASITWGEAGIPGSIPSKIYSEQILTATGVGISLRNVSVTMNTTNSDAGARTILLQNLLQYSRRTVTLADNGLVTIQGQFNRQWDGWYIRTIDITPDPTDVPNVEPQIVTFPLQELDDMREIILEGIRNTAPFTISEAGVGPNNDQISCLQKPLMRLNNSGVVSPIRSKLPMEGLLLKTYLSDKFNNWLNYELIGGDNGIAAVTSVDVSNGKLNLDTLNLAKKVYNMMSRIAVTDGTYYSYLEVVYDSKPFQIAETPMYVGGMSQEIIFTELQSSVSTGTQPLGTLAGKGTLGGKKKGGNIRVRAAEPSYLIGIVSITPRLDYSQGNEWDVNLETMDDFHKSALDGIGYQDLIGDQLAFWTTSRDDNGLTAPLMYAPGKVPAWIDYMTEFNKCYGNFANPDNEMFMTLNRRYQHTEPVANATQHAIEDMTTYIDPSKYNYIFAQTDISAQNFWVQIGLDISARRKMSAKQIPNL</sequence>
<dbReference type="InterPro" id="IPR037002">
    <property type="entry name" value="Microviridae_protein_F_sf"/>
</dbReference>
<evidence type="ECO:0000313" key="2">
    <source>
        <dbReference type="Proteomes" id="UP000184480"/>
    </source>
</evidence>
<evidence type="ECO:0008006" key="3">
    <source>
        <dbReference type="Google" id="ProtNLM"/>
    </source>
</evidence>
<dbReference type="AlphaFoldDB" id="A0A1M5AGH7"/>
<dbReference type="RefSeq" id="WP_062185196.1">
    <property type="nucleotide sequence ID" value="NZ_BBXL01000042.1"/>
</dbReference>
<dbReference type="EMBL" id="FQUC01000005">
    <property type="protein sequence ID" value="SHF29245.1"/>
    <property type="molecule type" value="Genomic_DNA"/>
</dbReference>